<dbReference type="OrthoDB" id="1346973at2"/>
<organism evidence="1 2">
    <name type="scientific">Flavobacterium reichenbachii</name>
    <dbReference type="NCBI Taxonomy" id="362418"/>
    <lineage>
        <taxon>Bacteria</taxon>
        <taxon>Pseudomonadati</taxon>
        <taxon>Bacteroidota</taxon>
        <taxon>Flavobacteriia</taxon>
        <taxon>Flavobacteriales</taxon>
        <taxon>Flavobacteriaceae</taxon>
        <taxon>Flavobacterium</taxon>
    </lineage>
</organism>
<protein>
    <submittedName>
        <fullName evidence="1">Uncharacterized protein</fullName>
    </submittedName>
</protein>
<dbReference type="EMBL" id="JPRL01000001">
    <property type="protein sequence ID" value="KFF06779.1"/>
    <property type="molecule type" value="Genomic_DNA"/>
</dbReference>
<reference evidence="1 2" key="1">
    <citation type="submission" date="2014-07" db="EMBL/GenBank/DDBJ databases">
        <title>Genome of Flavobacterium reichenbachii LMG 25512.</title>
        <authorList>
            <person name="Stropko S.J."/>
            <person name="Pipes S.E."/>
            <person name="Newman J.D."/>
        </authorList>
    </citation>
    <scope>NUCLEOTIDE SEQUENCE [LARGE SCALE GENOMIC DNA]</scope>
    <source>
        <strain evidence="1 2">LMG 25512</strain>
    </source>
</reference>
<evidence type="ECO:0000313" key="2">
    <source>
        <dbReference type="Proteomes" id="UP000028715"/>
    </source>
</evidence>
<dbReference type="eggNOG" id="ENOG502ZCYI">
    <property type="taxonomic scope" value="Bacteria"/>
</dbReference>
<name>A0A085ZQR5_9FLAO</name>
<dbReference type="RefSeq" id="WP_035685600.1">
    <property type="nucleotide sequence ID" value="NZ_JPRL01000001.1"/>
</dbReference>
<dbReference type="STRING" id="362418.IW19_15260"/>
<comment type="caution">
    <text evidence="1">The sequence shown here is derived from an EMBL/GenBank/DDBJ whole genome shotgun (WGS) entry which is preliminary data.</text>
</comment>
<gene>
    <name evidence="1" type="ORF">IW19_15260</name>
</gene>
<evidence type="ECO:0000313" key="1">
    <source>
        <dbReference type="EMBL" id="KFF06779.1"/>
    </source>
</evidence>
<dbReference type="Proteomes" id="UP000028715">
    <property type="component" value="Unassembled WGS sequence"/>
</dbReference>
<keyword evidence="2" id="KW-1185">Reference proteome</keyword>
<accession>A0A085ZQR5</accession>
<proteinExistence type="predicted"/>
<dbReference type="AlphaFoldDB" id="A0A085ZQR5"/>
<sequence>MITEVLKKLAYLYYPKNICPWNQKEQYLETEEYKRLKGLIEHFDSDNNQKMRDTIKAEFDKDPVLKDFEDFSRLDWQDRCYTFFLNVIENGELCSITLYLSVLVPYYVIDIIIHKKQIVISKSRIEELQSEKLDSRKIKDLVLEVEDIVEKKLLYSKFPKEILNNKFEDISFQDSYLGEFKMFNAFFNNQFIHRVGHGN</sequence>